<keyword evidence="3" id="KW-1185">Reference proteome</keyword>
<reference evidence="2" key="1">
    <citation type="submission" date="2022-03" db="EMBL/GenBank/DDBJ databases">
        <authorList>
            <person name="Martin H S."/>
        </authorList>
    </citation>
    <scope>NUCLEOTIDE SEQUENCE</scope>
</reference>
<evidence type="ECO:0000256" key="1">
    <source>
        <dbReference type="SAM" id="MobiDB-lite"/>
    </source>
</evidence>
<evidence type="ECO:0000313" key="2">
    <source>
        <dbReference type="EMBL" id="CAH2075351.1"/>
    </source>
</evidence>
<proteinExistence type="predicted"/>
<gene>
    <name evidence="2" type="ORF">IPOD504_LOCUS16715</name>
</gene>
<feature type="region of interest" description="Disordered" evidence="1">
    <location>
        <begin position="226"/>
        <end position="278"/>
    </location>
</feature>
<accession>A0ABN8J7C2</accession>
<evidence type="ECO:0000313" key="3">
    <source>
        <dbReference type="Proteomes" id="UP000837857"/>
    </source>
</evidence>
<feature type="compositionally biased region" description="Basic and acidic residues" evidence="1">
    <location>
        <begin position="95"/>
        <end position="112"/>
    </location>
</feature>
<organism evidence="2 3">
    <name type="scientific">Iphiclides podalirius</name>
    <name type="common">scarce swallowtail</name>
    <dbReference type="NCBI Taxonomy" id="110791"/>
    <lineage>
        <taxon>Eukaryota</taxon>
        <taxon>Metazoa</taxon>
        <taxon>Ecdysozoa</taxon>
        <taxon>Arthropoda</taxon>
        <taxon>Hexapoda</taxon>
        <taxon>Insecta</taxon>
        <taxon>Pterygota</taxon>
        <taxon>Neoptera</taxon>
        <taxon>Endopterygota</taxon>
        <taxon>Lepidoptera</taxon>
        <taxon>Glossata</taxon>
        <taxon>Ditrysia</taxon>
        <taxon>Papilionoidea</taxon>
        <taxon>Papilionidae</taxon>
        <taxon>Papilioninae</taxon>
        <taxon>Iphiclides</taxon>
    </lineage>
</organism>
<protein>
    <submittedName>
        <fullName evidence="2">Uncharacterized protein</fullName>
    </submittedName>
</protein>
<dbReference type="EMBL" id="OW152820">
    <property type="protein sequence ID" value="CAH2075351.1"/>
    <property type="molecule type" value="Genomic_DNA"/>
</dbReference>
<name>A0ABN8J7C2_9NEOP</name>
<feature type="non-terminal residue" evidence="2">
    <location>
        <position position="1"/>
    </location>
</feature>
<sequence>MSNLSIMSVRELIDMAFGESDGNVINFKIIQTVLYLLARQLRVLGRNVEVDLDPALGVTSRTTINVTEIKMQAAVPKKKKKGKLAVTAQTGIKNETEQLLKEQRGQDERTTDKTLPLKTTARSNIGNKQLAKKNLIPGTSDTSYETDKKRANSREEAEKSPTPMASLESIGSADFPDNIQLMAELRKGASLTDSMAALQMSARLDAAEKMLKQMLSLVTDLARRTPGVDLSPKKEDQSENKTPETDKKAQMVTKKTQKSSAKQRTTTPKAISEETSSRALQELQTDILNEVTTITSANTESANNALKITKRLERKLEGTSHLESRMKDLEILVSDYADQINILDTGLSAQTYVVEELEQPCTPCNVGNTTTAQPLEADQAPESTEIIAMEMTDFIPKADANYCKCEDKDDSVPATPILPMDDD</sequence>
<feature type="compositionally biased region" description="Basic and acidic residues" evidence="1">
    <location>
        <begin position="231"/>
        <end position="249"/>
    </location>
</feature>
<feature type="compositionally biased region" description="Basic and acidic residues" evidence="1">
    <location>
        <begin position="145"/>
        <end position="159"/>
    </location>
</feature>
<feature type="compositionally biased region" description="Polar residues" evidence="1">
    <location>
        <begin position="258"/>
        <end position="270"/>
    </location>
</feature>
<dbReference type="Proteomes" id="UP000837857">
    <property type="component" value="Chromosome 8"/>
</dbReference>
<feature type="region of interest" description="Disordered" evidence="1">
    <location>
        <begin position="95"/>
        <end position="171"/>
    </location>
</feature>